<evidence type="ECO:0000313" key="2">
    <source>
        <dbReference type="EMBL" id="MDC0749105.1"/>
    </source>
</evidence>
<keyword evidence="3" id="KW-1185">Reference proteome</keyword>
<feature type="compositionally biased region" description="Pro residues" evidence="1">
    <location>
        <begin position="94"/>
        <end position="108"/>
    </location>
</feature>
<evidence type="ECO:0008006" key="4">
    <source>
        <dbReference type="Google" id="ProtNLM"/>
    </source>
</evidence>
<sequence>MVNVWKVSTLVLAGALVVVVGRGAVQESAACDADLPSAEQVTRLKLARGFAFLERAEQEVEQATAARPRERANALAQIAKAKASIELALGPAVEPQPLPKPQPLPLPKPKPRIPRKPVSETPATQAATTTVQPRGNPFLVATHKDLLNGRN</sequence>
<dbReference type="EMBL" id="JAQNDO010000001">
    <property type="protein sequence ID" value="MDC0749105.1"/>
    <property type="molecule type" value="Genomic_DNA"/>
</dbReference>
<proteinExistence type="predicted"/>
<feature type="compositionally biased region" description="Low complexity" evidence="1">
    <location>
        <begin position="121"/>
        <end position="133"/>
    </location>
</feature>
<feature type="region of interest" description="Disordered" evidence="1">
    <location>
        <begin position="92"/>
        <end position="151"/>
    </location>
</feature>
<name>A0ABT5F4V1_9BACT</name>
<accession>A0ABT5F4V1</accession>
<gene>
    <name evidence="2" type="ORF">POL67_47695</name>
</gene>
<comment type="caution">
    <text evidence="2">The sequence shown here is derived from an EMBL/GenBank/DDBJ whole genome shotgun (WGS) entry which is preliminary data.</text>
</comment>
<evidence type="ECO:0000313" key="3">
    <source>
        <dbReference type="Proteomes" id="UP001221411"/>
    </source>
</evidence>
<dbReference type="RefSeq" id="WP_271928564.1">
    <property type="nucleotide sequence ID" value="NZ_JAQNDO010000001.1"/>
</dbReference>
<organism evidence="2 3">
    <name type="scientific">Polyangium mundeleinium</name>
    <dbReference type="NCBI Taxonomy" id="2995306"/>
    <lineage>
        <taxon>Bacteria</taxon>
        <taxon>Pseudomonadati</taxon>
        <taxon>Myxococcota</taxon>
        <taxon>Polyangia</taxon>
        <taxon>Polyangiales</taxon>
        <taxon>Polyangiaceae</taxon>
        <taxon>Polyangium</taxon>
    </lineage>
</organism>
<evidence type="ECO:0000256" key="1">
    <source>
        <dbReference type="SAM" id="MobiDB-lite"/>
    </source>
</evidence>
<protein>
    <recommendedName>
        <fullName evidence="4">DUF4398 domain-containing protein</fullName>
    </recommendedName>
</protein>
<dbReference type="Proteomes" id="UP001221411">
    <property type="component" value="Unassembled WGS sequence"/>
</dbReference>
<feature type="compositionally biased region" description="Basic and acidic residues" evidence="1">
    <location>
        <begin position="142"/>
        <end position="151"/>
    </location>
</feature>
<reference evidence="2 3" key="1">
    <citation type="submission" date="2022-11" db="EMBL/GenBank/DDBJ databases">
        <title>Minimal conservation of predation-associated metabolite biosynthetic gene clusters underscores biosynthetic potential of Myxococcota including descriptions for ten novel species: Archangium lansinium sp. nov., Myxococcus landrumus sp. nov., Nannocystis bai.</title>
        <authorList>
            <person name="Ahearne A."/>
            <person name="Stevens C."/>
            <person name="Dowd S."/>
        </authorList>
    </citation>
    <scope>NUCLEOTIDE SEQUENCE [LARGE SCALE GENOMIC DNA]</scope>
    <source>
        <strain evidence="2 3">RJM3</strain>
    </source>
</reference>